<evidence type="ECO:0000313" key="2">
    <source>
        <dbReference type="Proteomes" id="UP001497535"/>
    </source>
</evidence>
<gene>
    <name evidence="1" type="ORF">MENTE1834_LOCUS11863</name>
</gene>
<reference evidence="1" key="1">
    <citation type="submission" date="2023-11" db="EMBL/GenBank/DDBJ databases">
        <authorList>
            <person name="Poullet M."/>
        </authorList>
    </citation>
    <scope>NUCLEOTIDE SEQUENCE</scope>
    <source>
        <strain evidence="1">E1834</strain>
    </source>
</reference>
<evidence type="ECO:0000313" key="1">
    <source>
        <dbReference type="EMBL" id="CAK5045840.1"/>
    </source>
</evidence>
<accession>A0ACB0YGB3</accession>
<keyword evidence="2" id="KW-1185">Reference proteome</keyword>
<proteinExistence type="predicted"/>
<dbReference type="Proteomes" id="UP001497535">
    <property type="component" value="Unassembled WGS sequence"/>
</dbReference>
<comment type="caution">
    <text evidence="1">The sequence shown here is derived from an EMBL/GenBank/DDBJ whole genome shotgun (WGS) entry which is preliminary data.</text>
</comment>
<organism evidence="1 2">
    <name type="scientific">Meloidogyne enterolobii</name>
    <name type="common">Root-knot nematode worm</name>
    <name type="synonym">Meloidogyne mayaguensis</name>
    <dbReference type="NCBI Taxonomy" id="390850"/>
    <lineage>
        <taxon>Eukaryota</taxon>
        <taxon>Metazoa</taxon>
        <taxon>Ecdysozoa</taxon>
        <taxon>Nematoda</taxon>
        <taxon>Chromadorea</taxon>
        <taxon>Rhabditida</taxon>
        <taxon>Tylenchina</taxon>
        <taxon>Tylenchomorpha</taxon>
        <taxon>Tylenchoidea</taxon>
        <taxon>Meloidogynidae</taxon>
        <taxon>Meloidogyninae</taxon>
        <taxon>Meloidogyne</taxon>
    </lineage>
</organism>
<sequence length="149" mass="17153">MTGAELTADTPIYENFVATVPYLNTLFHLKKYLKNLRDSRQILLSALPDLNPPTQYRSERYLELPPNNKKSKILLKANRPQHSASTDTNMECDPTPTIGIATTDTHHHQQKLRRLTHVFNLLHHLLLLLKPSMVKRLPWTSPSLKAHLF</sequence>
<protein>
    <submittedName>
        <fullName evidence="1">Uncharacterized protein</fullName>
    </submittedName>
</protein>
<name>A0ACB0YGB3_MELEN</name>
<dbReference type="EMBL" id="CAVMJV010000012">
    <property type="protein sequence ID" value="CAK5045840.1"/>
    <property type="molecule type" value="Genomic_DNA"/>
</dbReference>